<dbReference type="InterPro" id="IPR018189">
    <property type="entry name" value="Phosphoglucose_isomerase_CS"/>
</dbReference>
<dbReference type="InterPro" id="IPR035482">
    <property type="entry name" value="SIS_PGI_2"/>
</dbReference>
<dbReference type="PRINTS" id="PR00662">
    <property type="entry name" value="G6PISOMERASE"/>
</dbReference>
<dbReference type="PANTHER" id="PTHR11469:SF1">
    <property type="entry name" value="GLUCOSE-6-PHOSPHATE ISOMERASE"/>
    <property type="match status" value="1"/>
</dbReference>
<dbReference type="InterPro" id="IPR046348">
    <property type="entry name" value="SIS_dom_sf"/>
</dbReference>
<comment type="catalytic activity">
    <reaction evidence="6 7 8">
        <text>alpha-D-glucose 6-phosphate = beta-D-fructose 6-phosphate</text>
        <dbReference type="Rhea" id="RHEA:11816"/>
        <dbReference type="ChEBI" id="CHEBI:57634"/>
        <dbReference type="ChEBI" id="CHEBI:58225"/>
        <dbReference type="EC" id="5.3.1.9"/>
    </reaction>
</comment>
<protein>
    <recommendedName>
        <fullName evidence="7">Glucose-6-phosphate isomerase</fullName>
        <shortName evidence="7">GPI</shortName>
        <ecNumber evidence="7">5.3.1.9</ecNumber>
    </recommendedName>
    <alternativeName>
        <fullName evidence="7">Phosphoglucose isomerase</fullName>
        <shortName evidence="7">PGI</shortName>
    </alternativeName>
    <alternativeName>
        <fullName evidence="7">Phosphohexose isomerase</fullName>
        <shortName evidence="7">PHI</shortName>
    </alternativeName>
</protein>
<dbReference type="UniPathway" id="UPA00109">
    <property type="reaction ID" value="UER00181"/>
</dbReference>
<dbReference type="GO" id="GO:0048029">
    <property type="term" value="F:monosaccharide binding"/>
    <property type="evidence" value="ECO:0007669"/>
    <property type="project" value="TreeGrafter"/>
</dbReference>
<dbReference type="GO" id="GO:0004347">
    <property type="term" value="F:glucose-6-phosphate isomerase activity"/>
    <property type="evidence" value="ECO:0007669"/>
    <property type="project" value="UniProtKB-UniRule"/>
</dbReference>
<dbReference type="PROSITE" id="PS51463">
    <property type="entry name" value="P_GLUCOSE_ISOMERASE_3"/>
    <property type="match status" value="1"/>
</dbReference>
<dbReference type="Gene3D" id="3.40.50.10490">
    <property type="entry name" value="Glucose-6-phosphate isomerase like protein, domain 1"/>
    <property type="match status" value="2"/>
</dbReference>
<dbReference type="PROSITE" id="PS00765">
    <property type="entry name" value="P_GLUCOSE_ISOMERASE_1"/>
    <property type="match status" value="1"/>
</dbReference>
<feature type="active site" description="Proton donor" evidence="7">
    <location>
        <position position="389"/>
    </location>
</feature>
<feature type="active site" evidence="7">
    <location>
        <position position="545"/>
    </location>
</feature>
<dbReference type="EC" id="5.3.1.9" evidence="7"/>
<evidence type="ECO:0000313" key="10">
    <source>
        <dbReference type="EMBL" id="AUN95474.1"/>
    </source>
</evidence>
<keyword evidence="5 7" id="KW-0413">Isomerase</keyword>
<evidence type="ECO:0000256" key="3">
    <source>
        <dbReference type="ARBA" id="ARBA00022432"/>
    </source>
</evidence>
<dbReference type="GO" id="GO:0097367">
    <property type="term" value="F:carbohydrate derivative binding"/>
    <property type="evidence" value="ECO:0007669"/>
    <property type="project" value="InterPro"/>
</dbReference>
<gene>
    <name evidence="7" type="primary">pgi</name>
    <name evidence="10" type="ORF">C0099_11375</name>
</gene>
<evidence type="ECO:0000256" key="7">
    <source>
        <dbReference type="HAMAP-Rule" id="MF_00473"/>
    </source>
</evidence>
<dbReference type="GO" id="GO:0006096">
    <property type="term" value="P:glycolytic process"/>
    <property type="evidence" value="ECO:0007669"/>
    <property type="project" value="UniProtKB-UniRule"/>
</dbReference>
<organism evidence="10 11">
    <name type="scientific">Pseudazoarcus pumilus</name>
    <dbReference type="NCBI Taxonomy" id="2067960"/>
    <lineage>
        <taxon>Bacteria</taxon>
        <taxon>Pseudomonadati</taxon>
        <taxon>Pseudomonadota</taxon>
        <taxon>Betaproteobacteria</taxon>
        <taxon>Rhodocyclales</taxon>
        <taxon>Zoogloeaceae</taxon>
        <taxon>Pseudazoarcus</taxon>
    </lineage>
</organism>
<dbReference type="OrthoDB" id="140919at2"/>
<evidence type="ECO:0000256" key="5">
    <source>
        <dbReference type="ARBA" id="ARBA00023235"/>
    </source>
</evidence>
<comment type="pathway">
    <text evidence="1 7 8">Carbohydrate degradation; glycolysis; D-glyceraldehyde 3-phosphate and glycerone phosphate from D-glucose: step 2/4.</text>
</comment>
<dbReference type="InterPro" id="IPR023096">
    <property type="entry name" value="G6P_Isomerase_C"/>
</dbReference>
<dbReference type="PROSITE" id="PS00174">
    <property type="entry name" value="P_GLUCOSE_ISOMERASE_2"/>
    <property type="match status" value="1"/>
</dbReference>
<dbReference type="Gene3D" id="1.10.1390.10">
    <property type="match status" value="1"/>
</dbReference>
<evidence type="ECO:0000313" key="11">
    <source>
        <dbReference type="Proteomes" id="UP000242205"/>
    </source>
</evidence>
<dbReference type="AlphaFoldDB" id="A0A2I6S878"/>
<comment type="function">
    <text evidence="7">Catalyzes the reversible isomerization of glucose-6-phosphate to fructose-6-phosphate.</text>
</comment>
<feature type="region of interest" description="Disordered" evidence="9">
    <location>
        <begin position="1"/>
        <end position="44"/>
    </location>
</feature>
<reference evidence="10 11" key="1">
    <citation type="submission" date="2018-01" db="EMBL/GenBank/DDBJ databases">
        <authorList>
            <person name="Fu G.-Y."/>
        </authorList>
    </citation>
    <scope>NUCLEOTIDE SEQUENCE [LARGE SCALE GENOMIC DNA]</scope>
    <source>
        <strain evidence="10 11">SY39</strain>
    </source>
</reference>
<dbReference type="InterPro" id="IPR035476">
    <property type="entry name" value="SIS_PGI_1"/>
</dbReference>
<comment type="subcellular location">
    <subcellularLocation>
        <location evidence="7">Cytoplasm</location>
    </subcellularLocation>
</comment>
<proteinExistence type="inferred from homology"/>
<keyword evidence="4 7" id="KW-0324">Glycolysis</keyword>
<dbReference type="Proteomes" id="UP000242205">
    <property type="component" value="Chromosome"/>
</dbReference>
<keyword evidence="3 7" id="KW-0312">Gluconeogenesis</keyword>
<evidence type="ECO:0000256" key="8">
    <source>
        <dbReference type="RuleBase" id="RU000612"/>
    </source>
</evidence>
<dbReference type="GO" id="GO:0006094">
    <property type="term" value="P:gluconeogenesis"/>
    <property type="evidence" value="ECO:0007669"/>
    <property type="project" value="UniProtKB-UniRule"/>
</dbReference>
<keyword evidence="11" id="KW-1185">Reference proteome</keyword>
<dbReference type="SUPFAM" id="SSF53697">
    <property type="entry name" value="SIS domain"/>
    <property type="match status" value="1"/>
</dbReference>
<dbReference type="GO" id="GO:0005829">
    <property type="term" value="C:cytosol"/>
    <property type="evidence" value="ECO:0007669"/>
    <property type="project" value="TreeGrafter"/>
</dbReference>
<dbReference type="KEGG" id="atw:C0099_11375"/>
<comment type="similarity">
    <text evidence="2 7 8">Belongs to the GPI family.</text>
</comment>
<dbReference type="PANTHER" id="PTHR11469">
    <property type="entry name" value="GLUCOSE-6-PHOSPHATE ISOMERASE"/>
    <property type="match status" value="1"/>
</dbReference>
<dbReference type="Pfam" id="PF00342">
    <property type="entry name" value="PGI"/>
    <property type="match status" value="1"/>
</dbReference>
<name>A0A2I6S878_9RHOO</name>
<sequence>MTTSSTRDRRHPGNGARSGNTATREENALKSSASTDATEHVGGPTRLPAWSALAECAARLAETRTDTLFRADPQRFERHLLRHEDILVDLSKQRIDATARDALLSLAREARVADAIEALFAGEMLNFTEGRAALHMALRGSCAIPPADAATLADSDRRMHAFARALRDGQVRGALGDPIRRVINLGIGGSDLGPRMLCQALRPAADTHAPAVDFVANIDPRELDDALAHADPRSTLFIVSSKSFTTLETLANARAARAWLHAALGEGTTLAPHFVAVSGDTQAAAQFGITRERIFTVPDWVGGRFSSWSAIGLPVLVAIGEHAFDALFAGARSMDTHFREAAPADNLPLAMALAGIWNDAFLGCESLAVLPYAHGLRALPAWLQQLEMESNGKRCRRDGQPVEANTAPIVFGHEGTVGQHAFHQLLYQGTRRIAADFIVPVGGRDERQRNLVENALAQSAALMQGLSDEGARALLREAGHSPQEVERLAPHLVCPGNLPSTTVLLPALTPRALGQLMALYEHKVFVQGWIWSIDSFDQYGVELGKRMARRIAEPGHRPSHPATAALLQAVEAMRDAN</sequence>
<keyword evidence="7" id="KW-0963">Cytoplasm</keyword>
<dbReference type="UniPathway" id="UPA00138"/>
<dbReference type="CDD" id="cd05015">
    <property type="entry name" value="SIS_PGI_1"/>
    <property type="match status" value="1"/>
</dbReference>
<accession>A0A2I6S878</accession>
<evidence type="ECO:0000256" key="6">
    <source>
        <dbReference type="ARBA" id="ARBA00029321"/>
    </source>
</evidence>
<dbReference type="HAMAP" id="MF_00473">
    <property type="entry name" value="G6P_isomerase"/>
    <property type="match status" value="1"/>
</dbReference>
<comment type="pathway">
    <text evidence="7">Carbohydrate biosynthesis; gluconeogenesis.</text>
</comment>
<evidence type="ECO:0000256" key="2">
    <source>
        <dbReference type="ARBA" id="ARBA00006604"/>
    </source>
</evidence>
<dbReference type="InterPro" id="IPR001672">
    <property type="entry name" value="G6P_Isomerase"/>
</dbReference>
<dbReference type="CDD" id="cd05016">
    <property type="entry name" value="SIS_PGI_2"/>
    <property type="match status" value="1"/>
</dbReference>
<dbReference type="EMBL" id="CP025682">
    <property type="protein sequence ID" value="AUN95474.1"/>
    <property type="molecule type" value="Genomic_DNA"/>
</dbReference>
<evidence type="ECO:0000256" key="1">
    <source>
        <dbReference type="ARBA" id="ARBA00004926"/>
    </source>
</evidence>
<feature type="active site" evidence="7">
    <location>
        <position position="420"/>
    </location>
</feature>
<evidence type="ECO:0000256" key="4">
    <source>
        <dbReference type="ARBA" id="ARBA00023152"/>
    </source>
</evidence>
<evidence type="ECO:0000256" key="9">
    <source>
        <dbReference type="SAM" id="MobiDB-lite"/>
    </source>
</evidence>
<dbReference type="GO" id="GO:0051156">
    <property type="term" value="P:glucose 6-phosphate metabolic process"/>
    <property type="evidence" value="ECO:0007669"/>
    <property type="project" value="TreeGrafter"/>
</dbReference>
<dbReference type="NCBIfam" id="NF001211">
    <property type="entry name" value="PRK00179.1"/>
    <property type="match status" value="1"/>
</dbReference>